<evidence type="ECO:0000313" key="2">
    <source>
        <dbReference type="EMBL" id="EMR04094.1"/>
    </source>
</evidence>
<dbReference type="AlphaFoldDB" id="M7P0G8"/>
<proteinExistence type="predicted"/>
<name>M7P0G8_9BACT</name>
<gene>
    <name evidence="2" type="ORF">ADICEAN_00717</name>
</gene>
<organism evidence="2 3">
    <name type="scientific">Cesiribacter andamanensis AMV16</name>
    <dbReference type="NCBI Taxonomy" id="1279009"/>
    <lineage>
        <taxon>Bacteria</taxon>
        <taxon>Pseudomonadati</taxon>
        <taxon>Bacteroidota</taxon>
        <taxon>Cytophagia</taxon>
        <taxon>Cytophagales</taxon>
        <taxon>Cesiribacteraceae</taxon>
        <taxon>Cesiribacter</taxon>
    </lineage>
</organism>
<sequence>MQSVFVHFLKTLLYYFYYGSYLRLALTSPIPLHFNNTRLYEEHLQEALRL</sequence>
<accession>M7P0G8</accession>
<evidence type="ECO:0000313" key="3">
    <source>
        <dbReference type="Proteomes" id="UP000011910"/>
    </source>
</evidence>
<keyword evidence="1" id="KW-0812">Transmembrane</keyword>
<keyword evidence="1" id="KW-1133">Transmembrane helix</keyword>
<evidence type="ECO:0000256" key="1">
    <source>
        <dbReference type="SAM" id="Phobius"/>
    </source>
</evidence>
<comment type="caution">
    <text evidence="2">The sequence shown here is derived from an EMBL/GenBank/DDBJ whole genome shotgun (WGS) entry which is preliminary data.</text>
</comment>
<protein>
    <submittedName>
        <fullName evidence="2">Uncharacterized protein</fullName>
    </submittedName>
</protein>
<dbReference type="Proteomes" id="UP000011910">
    <property type="component" value="Unassembled WGS sequence"/>
</dbReference>
<dbReference type="EMBL" id="AODQ01000011">
    <property type="protein sequence ID" value="EMR04094.1"/>
    <property type="molecule type" value="Genomic_DNA"/>
</dbReference>
<feature type="transmembrane region" description="Helical" evidence="1">
    <location>
        <begin position="12"/>
        <end position="34"/>
    </location>
</feature>
<keyword evidence="1" id="KW-0472">Membrane</keyword>
<reference evidence="2 3" key="1">
    <citation type="journal article" date="2013" name="Genome Announc.">
        <title>Draft Genome Sequence of Cesiribacter andamanensis Strain AMV16T, Isolated from a Soil Sample from a Mud Volcano in the Andaman Islands, India.</title>
        <authorList>
            <person name="Shivaji S."/>
            <person name="Ara S."/>
            <person name="Begum Z."/>
            <person name="Srinivas T.N."/>
            <person name="Singh A."/>
            <person name="Kumar Pinnaka A."/>
        </authorList>
    </citation>
    <scope>NUCLEOTIDE SEQUENCE [LARGE SCALE GENOMIC DNA]</scope>
    <source>
        <strain evidence="2 3">AMV16</strain>
    </source>
</reference>
<keyword evidence="3" id="KW-1185">Reference proteome</keyword>